<dbReference type="Pfam" id="PF12796">
    <property type="entry name" value="Ank_2"/>
    <property type="match status" value="1"/>
</dbReference>
<feature type="region of interest" description="Disordered" evidence="11">
    <location>
        <begin position="905"/>
        <end position="926"/>
    </location>
</feature>
<evidence type="ECO:0000256" key="5">
    <source>
        <dbReference type="ARBA" id="ARBA00022826"/>
    </source>
</evidence>
<dbReference type="PANTHER" id="PTHR45743:SF2">
    <property type="entry name" value="POTASSIUM CHANNEL AKT1"/>
    <property type="match status" value="1"/>
</dbReference>
<protein>
    <recommendedName>
        <fullName evidence="13">Cyclic nucleotide-binding domain-containing protein</fullName>
    </recommendedName>
</protein>
<comment type="subcellular location">
    <subcellularLocation>
        <location evidence="1">Membrane</location>
        <topology evidence="1">Multi-pass membrane protein</topology>
    </subcellularLocation>
</comment>
<evidence type="ECO:0000313" key="15">
    <source>
        <dbReference type="Proteomes" id="UP001491310"/>
    </source>
</evidence>
<dbReference type="InterPro" id="IPR000595">
    <property type="entry name" value="cNMP-bd_dom"/>
</dbReference>
<feature type="transmembrane region" description="Helical" evidence="12">
    <location>
        <begin position="38"/>
        <end position="62"/>
    </location>
</feature>
<feature type="transmembrane region" description="Helical" evidence="12">
    <location>
        <begin position="230"/>
        <end position="248"/>
    </location>
</feature>
<name>A0ABR2YDZ7_9CHLO</name>
<evidence type="ECO:0000256" key="1">
    <source>
        <dbReference type="ARBA" id="ARBA00004141"/>
    </source>
</evidence>
<evidence type="ECO:0000256" key="3">
    <source>
        <dbReference type="ARBA" id="ARBA00022448"/>
    </source>
</evidence>
<feature type="repeat" description="ANK" evidence="10">
    <location>
        <begin position="844"/>
        <end position="877"/>
    </location>
</feature>
<dbReference type="PROSITE" id="PS50297">
    <property type="entry name" value="ANK_REP_REGION"/>
    <property type="match status" value="2"/>
</dbReference>
<feature type="transmembrane region" description="Helical" evidence="12">
    <location>
        <begin position="74"/>
        <end position="96"/>
    </location>
</feature>
<dbReference type="PROSITE" id="PS50088">
    <property type="entry name" value="ANK_REPEAT"/>
    <property type="match status" value="2"/>
</dbReference>
<comment type="caution">
    <text evidence="14">The sequence shown here is derived from an EMBL/GenBank/DDBJ whole genome shotgun (WGS) entry which is preliminary data.</text>
</comment>
<evidence type="ECO:0000313" key="14">
    <source>
        <dbReference type="EMBL" id="KAK9903334.1"/>
    </source>
</evidence>
<keyword evidence="3" id="KW-0813">Transport</keyword>
<dbReference type="InterPro" id="IPR002110">
    <property type="entry name" value="Ankyrin_rpt"/>
</dbReference>
<dbReference type="SUPFAM" id="SSF51206">
    <property type="entry name" value="cAMP-binding domain-like"/>
    <property type="match status" value="1"/>
</dbReference>
<feature type="transmembrane region" description="Helical" evidence="12">
    <location>
        <begin position="260"/>
        <end position="285"/>
    </location>
</feature>
<keyword evidence="15" id="KW-1185">Reference proteome</keyword>
<feature type="compositionally biased region" description="Polar residues" evidence="11">
    <location>
        <begin position="605"/>
        <end position="615"/>
    </location>
</feature>
<keyword evidence="5" id="KW-0631">Potassium channel</keyword>
<feature type="region of interest" description="Disordered" evidence="11">
    <location>
        <begin position="547"/>
        <end position="684"/>
    </location>
</feature>
<dbReference type="Gene3D" id="2.60.120.10">
    <property type="entry name" value="Jelly Rolls"/>
    <property type="match status" value="1"/>
</dbReference>
<keyword evidence="6" id="KW-0851">Voltage-gated channel</keyword>
<keyword evidence="5" id="KW-0633">Potassium transport</keyword>
<evidence type="ECO:0000259" key="13">
    <source>
        <dbReference type="PROSITE" id="PS50042"/>
    </source>
</evidence>
<keyword evidence="4 12" id="KW-0812">Transmembrane</keyword>
<sequence>MHGSGAIAVASSGRRKSGLQKPYIPKAIIDPHADWYCIWWGATIAGAGFTGVYEPWIVAFLPHSERYSWDSPSSIIFMALHLLYAMDILISFRVAFTENEILVTNRADVARNYRRTRFYWDMAAWLPLDYLALWLLGDFHAGQSIIARVLLLRLLRMIRLYRVRWFFEHLEFNLTMSLLWVTLIRNLIYVFYVTHWSACMFYFIAVQNGLDHDTWIGRHFDDVVDLSLPVRYAFSLYWAITTLATVGYGDFSAVNTAEAVWATIYMFFNLALGAYVLGTITLLVVKHDERTGRYRDLSTNLKEYIAVNEIPEDLNDSMHSHLRLHFNNEEASDEQVLHIFPTTIRRRILRHLYLRHVRNAYLFKGVRQKFLDALLSVARIELFMPQVEILSEGDSVNELMLLVGGMVEVLRPGSEECEELTIDLDGHSSIRGGSYNRSLYGAGDAFGEVAFYTEVAQLETVRSVSVCRILVVPRAAYNSTASAFPIGARTVLTNLLARSHESVQEQFRGRGGAHAYNTIMLHSAPTIPSKLKFKWAAPELVEGALVDQVPGTGPRPGPAATLQSVASESSGGVPPREVPGAPAASQEAATQPPPGPQRLPPPTPFSTAATVSFAPTPSERAGEGDGSGGSDPSAAGRQGGGLRPDESRGRSGELLGRPPRQPPSAGSSLNGSGTGHSGGSIPGLTHRQEMAMANLLRVRSMVQQTLARQDAERTNQFLYAASQGDVAKIRQMLHQGFAPDSADYDSRTALMLAAAKGHADVAVALISAGADVSAKDSLNRNALMEACIHGHADIVELLRRQGATLGQDRVAMASQLCTCVFEGDLPLLRRLVSAGAPADAGDYDKRTALHIAAAEGNTAAVRLLVEEGGADVNVRDRWGNSPLDEAQRVAARPCAAYFEQRLARPANDNAGRRTHALTPLEENRRR</sequence>
<feature type="compositionally biased region" description="Gly residues" evidence="11">
    <location>
        <begin position="672"/>
        <end position="681"/>
    </location>
</feature>
<keyword evidence="8" id="KW-0406">Ion transport</keyword>
<feature type="transmembrane region" description="Helical" evidence="12">
    <location>
        <begin position="189"/>
        <end position="210"/>
    </location>
</feature>
<reference evidence="14 15" key="1">
    <citation type="journal article" date="2024" name="Nat. Commun.">
        <title>Phylogenomics reveals the evolutionary origins of lichenization in chlorophyte algae.</title>
        <authorList>
            <person name="Puginier C."/>
            <person name="Libourel C."/>
            <person name="Otte J."/>
            <person name="Skaloud P."/>
            <person name="Haon M."/>
            <person name="Grisel S."/>
            <person name="Petersen M."/>
            <person name="Berrin J.G."/>
            <person name="Delaux P.M."/>
            <person name="Dal Grande F."/>
            <person name="Keller J."/>
        </authorList>
    </citation>
    <scope>NUCLEOTIDE SEQUENCE [LARGE SCALE GENOMIC DNA]</scope>
    <source>
        <strain evidence="14 15">SAG 216-7</strain>
    </source>
</reference>
<dbReference type="InterPro" id="IPR045319">
    <property type="entry name" value="KAT/AKT"/>
</dbReference>
<dbReference type="Gene3D" id="1.25.40.20">
    <property type="entry name" value="Ankyrin repeat-containing domain"/>
    <property type="match status" value="2"/>
</dbReference>
<dbReference type="InterPro" id="IPR005821">
    <property type="entry name" value="Ion_trans_dom"/>
</dbReference>
<keyword evidence="10" id="KW-0040">ANK repeat</keyword>
<keyword evidence="7 12" id="KW-1133">Transmembrane helix</keyword>
<evidence type="ECO:0000256" key="12">
    <source>
        <dbReference type="SAM" id="Phobius"/>
    </source>
</evidence>
<feature type="domain" description="Cyclic nucleotide-binding" evidence="13">
    <location>
        <begin position="362"/>
        <end position="498"/>
    </location>
</feature>
<feature type="compositionally biased region" description="Pro residues" evidence="11">
    <location>
        <begin position="591"/>
        <end position="604"/>
    </location>
</feature>
<evidence type="ECO:0000256" key="2">
    <source>
        <dbReference type="ARBA" id="ARBA00007929"/>
    </source>
</evidence>
<accession>A0ABR2YDZ7</accession>
<dbReference type="SMART" id="SM00248">
    <property type="entry name" value="ANK"/>
    <property type="match status" value="5"/>
</dbReference>
<evidence type="ECO:0000256" key="6">
    <source>
        <dbReference type="ARBA" id="ARBA00022882"/>
    </source>
</evidence>
<evidence type="ECO:0000256" key="7">
    <source>
        <dbReference type="ARBA" id="ARBA00022989"/>
    </source>
</evidence>
<dbReference type="InterPro" id="IPR014710">
    <property type="entry name" value="RmlC-like_jellyroll"/>
</dbReference>
<dbReference type="PROSITE" id="PS50042">
    <property type="entry name" value="CNMP_BINDING_3"/>
    <property type="match status" value="1"/>
</dbReference>
<dbReference type="SUPFAM" id="SSF48403">
    <property type="entry name" value="Ankyrin repeat"/>
    <property type="match status" value="1"/>
</dbReference>
<comment type="similarity">
    <text evidence="2">Belongs to the potassium channel family. Plant (TC 1.A.1.4) subfamily.</text>
</comment>
<dbReference type="Pfam" id="PF13857">
    <property type="entry name" value="Ank_5"/>
    <property type="match status" value="1"/>
</dbReference>
<dbReference type="PANTHER" id="PTHR45743">
    <property type="entry name" value="POTASSIUM CHANNEL AKT1"/>
    <property type="match status" value="1"/>
</dbReference>
<dbReference type="InterPro" id="IPR018490">
    <property type="entry name" value="cNMP-bd_dom_sf"/>
</dbReference>
<dbReference type="SUPFAM" id="SSF81324">
    <property type="entry name" value="Voltage-gated potassium channels"/>
    <property type="match status" value="1"/>
</dbReference>
<feature type="repeat" description="ANK" evidence="10">
    <location>
        <begin position="745"/>
        <end position="777"/>
    </location>
</feature>
<keyword evidence="9 12" id="KW-0472">Membrane</keyword>
<dbReference type="EMBL" id="JALJOT010000014">
    <property type="protein sequence ID" value="KAK9903334.1"/>
    <property type="molecule type" value="Genomic_DNA"/>
</dbReference>
<dbReference type="Proteomes" id="UP001491310">
    <property type="component" value="Unassembled WGS sequence"/>
</dbReference>
<keyword evidence="5" id="KW-0630">Potassium</keyword>
<evidence type="ECO:0000256" key="9">
    <source>
        <dbReference type="ARBA" id="ARBA00023136"/>
    </source>
</evidence>
<proteinExistence type="inferred from homology"/>
<dbReference type="Pfam" id="PF00520">
    <property type="entry name" value="Ion_trans"/>
    <property type="match status" value="1"/>
</dbReference>
<evidence type="ECO:0000256" key="11">
    <source>
        <dbReference type="SAM" id="MobiDB-lite"/>
    </source>
</evidence>
<gene>
    <name evidence="14" type="ORF">WJX75_003130</name>
</gene>
<dbReference type="Gene3D" id="1.10.287.70">
    <property type="match status" value="1"/>
</dbReference>
<evidence type="ECO:0000256" key="8">
    <source>
        <dbReference type="ARBA" id="ARBA00023065"/>
    </source>
</evidence>
<evidence type="ECO:0000256" key="10">
    <source>
        <dbReference type="PROSITE-ProRule" id="PRU00023"/>
    </source>
</evidence>
<feature type="transmembrane region" description="Helical" evidence="12">
    <location>
        <begin position="131"/>
        <end position="151"/>
    </location>
</feature>
<keyword evidence="6" id="KW-0407">Ion channel</keyword>
<dbReference type="CDD" id="cd00038">
    <property type="entry name" value="CAP_ED"/>
    <property type="match status" value="1"/>
</dbReference>
<evidence type="ECO:0000256" key="4">
    <source>
        <dbReference type="ARBA" id="ARBA00022692"/>
    </source>
</evidence>
<dbReference type="InterPro" id="IPR036770">
    <property type="entry name" value="Ankyrin_rpt-contain_sf"/>
</dbReference>
<organism evidence="14 15">
    <name type="scientific">Coccomyxa subellipsoidea</name>
    <dbReference type="NCBI Taxonomy" id="248742"/>
    <lineage>
        <taxon>Eukaryota</taxon>
        <taxon>Viridiplantae</taxon>
        <taxon>Chlorophyta</taxon>
        <taxon>core chlorophytes</taxon>
        <taxon>Trebouxiophyceae</taxon>
        <taxon>Trebouxiophyceae incertae sedis</taxon>
        <taxon>Coccomyxaceae</taxon>
        <taxon>Coccomyxa</taxon>
    </lineage>
</organism>